<evidence type="ECO:0000313" key="1">
    <source>
        <dbReference type="EMBL" id="KAL1408070.1"/>
    </source>
</evidence>
<sequence>MSANQLTFVGLETVKFDDDDVGGYQVPAPNPDSGVAPQSHDASACQAANLYLERWVKRRHRSATFLTISQYLDDKESRPFEIADGD</sequence>
<reference evidence="1 2" key="1">
    <citation type="submission" date="2023-08" db="EMBL/GenBank/DDBJ databases">
        <title>Annotated Genome Sequence of Vanrija albida AlHP1.</title>
        <authorList>
            <person name="Herzog R."/>
        </authorList>
    </citation>
    <scope>NUCLEOTIDE SEQUENCE [LARGE SCALE GENOMIC DNA]</scope>
    <source>
        <strain evidence="1 2">AlHP1</strain>
    </source>
</reference>
<gene>
    <name evidence="1" type="ORF">Q8F55_004868</name>
</gene>
<organism evidence="1 2">
    <name type="scientific">Vanrija albida</name>
    <dbReference type="NCBI Taxonomy" id="181172"/>
    <lineage>
        <taxon>Eukaryota</taxon>
        <taxon>Fungi</taxon>
        <taxon>Dikarya</taxon>
        <taxon>Basidiomycota</taxon>
        <taxon>Agaricomycotina</taxon>
        <taxon>Tremellomycetes</taxon>
        <taxon>Trichosporonales</taxon>
        <taxon>Trichosporonaceae</taxon>
        <taxon>Vanrija</taxon>
    </lineage>
</organism>
<dbReference type="Proteomes" id="UP001565368">
    <property type="component" value="Unassembled WGS sequence"/>
</dbReference>
<protein>
    <submittedName>
        <fullName evidence="1">Uncharacterized protein</fullName>
    </submittedName>
</protein>
<dbReference type="EMBL" id="JBBXJM010000004">
    <property type="protein sequence ID" value="KAL1408070.1"/>
    <property type="molecule type" value="Genomic_DNA"/>
</dbReference>
<dbReference type="GeneID" id="95985911"/>
<comment type="caution">
    <text evidence="1">The sequence shown here is derived from an EMBL/GenBank/DDBJ whole genome shotgun (WGS) entry which is preliminary data.</text>
</comment>
<accession>A0ABR3Q033</accession>
<keyword evidence="2" id="KW-1185">Reference proteome</keyword>
<proteinExistence type="predicted"/>
<dbReference type="RefSeq" id="XP_069208014.1">
    <property type="nucleotide sequence ID" value="XM_069353372.1"/>
</dbReference>
<name>A0ABR3Q033_9TREE</name>
<evidence type="ECO:0000313" key="2">
    <source>
        <dbReference type="Proteomes" id="UP001565368"/>
    </source>
</evidence>